<dbReference type="eggNOG" id="KOG0158">
    <property type="taxonomic scope" value="Eukaryota"/>
</dbReference>
<dbReference type="GO" id="GO:0005506">
    <property type="term" value="F:iron ion binding"/>
    <property type="evidence" value="ECO:0007669"/>
    <property type="project" value="InterPro"/>
</dbReference>
<dbReference type="SUPFAM" id="SSF48264">
    <property type="entry name" value="Cytochrome P450"/>
    <property type="match status" value="1"/>
</dbReference>
<dbReference type="GO" id="GO:0004497">
    <property type="term" value="F:monooxygenase activity"/>
    <property type="evidence" value="ECO:0007669"/>
    <property type="project" value="UniProtKB-KW"/>
</dbReference>
<comment type="similarity">
    <text evidence="2 9">Belongs to the cytochrome P450 family.</text>
</comment>
<sequence>MAPLHVESVGLANWALIGSVSVVLYLVSVAIYRLTFHPLASFPGPISHRISVWPRAILLARGDLPFHVAELHRRYGPVVRLGPNELAFANPQAWKDIYGHRTAGQDEFPKSPKLYKIFDDLPASIINAGREEHSLLRRQMAHGFSDRSMRGQEPIIGAYVDLLVQRLQSKCDDGRRPLNMRNWLNYATFDIIGDLGFGSPFGCLDNSDYHPWVRIITDNITQGAMLTAFASVGGRPIIQYLKRNGYLKRRNQHEFLVRENLMKRMELGAERPDFIEGLIKMKEPLVRSMKKLEMNAGLLIIAGSETTATLLSGAMFLLLTHPEALQKLTAEVRSSFRDDGEITLLSVGSLTYMLACLNESLRQYPPVASGLPRVAPKGGALVDGHFVAEDTQVAVWQWAINHDPHHWTKPMEFHPERFMGDPEFKSDKLDAMQPFSVGPRNCIGRNLAYAEMRLILAKIVYNFDLKIADDSLRWLQDQKAYNLWDKPALNVYLTPVTHS</sequence>
<dbReference type="GO" id="GO:0016705">
    <property type="term" value="F:oxidoreductase activity, acting on paired donors, with incorporation or reduction of molecular oxygen"/>
    <property type="evidence" value="ECO:0007669"/>
    <property type="project" value="InterPro"/>
</dbReference>
<dbReference type="InterPro" id="IPR050121">
    <property type="entry name" value="Cytochrome_P450_monoxygenase"/>
</dbReference>
<organism evidence="11 12">
    <name type="scientific">Pestalotiopsis fici (strain W106-1 / CGMCC3.15140)</name>
    <dbReference type="NCBI Taxonomy" id="1229662"/>
    <lineage>
        <taxon>Eukaryota</taxon>
        <taxon>Fungi</taxon>
        <taxon>Dikarya</taxon>
        <taxon>Ascomycota</taxon>
        <taxon>Pezizomycotina</taxon>
        <taxon>Sordariomycetes</taxon>
        <taxon>Xylariomycetidae</taxon>
        <taxon>Amphisphaeriales</taxon>
        <taxon>Sporocadaceae</taxon>
        <taxon>Pestalotiopsis</taxon>
    </lineage>
</organism>
<dbReference type="Gene3D" id="1.10.630.10">
    <property type="entry name" value="Cytochrome P450"/>
    <property type="match status" value="1"/>
</dbReference>
<dbReference type="RefSeq" id="XP_007832573.1">
    <property type="nucleotide sequence ID" value="XM_007834382.1"/>
</dbReference>
<evidence type="ECO:0000256" key="6">
    <source>
        <dbReference type="ARBA" id="ARBA00023004"/>
    </source>
</evidence>
<feature type="transmembrane region" description="Helical" evidence="10">
    <location>
        <begin position="12"/>
        <end position="32"/>
    </location>
</feature>
<dbReference type="PROSITE" id="PS00086">
    <property type="entry name" value="CYTOCHROME_P450"/>
    <property type="match status" value="1"/>
</dbReference>
<evidence type="ECO:0000256" key="7">
    <source>
        <dbReference type="ARBA" id="ARBA00023033"/>
    </source>
</evidence>
<evidence type="ECO:0000313" key="11">
    <source>
        <dbReference type="EMBL" id="ETS83925.1"/>
    </source>
</evidence>
<evidence type="ECO:0000256" key="3">
    <source>
        <dbReference type="ARBA" id="ARBA00022617"/>
    </source>
</evidence>
<dbReference type="GO" id="GO:0020037">
    <property type="term" value="F:heme binding"/>
    <property type="evidence" value="ECO:0007669"/>
    <property type="project" value="InterPro"/>
</dbReference>
<evidence type="ECO:0000313" key="12">
    <source>
        <dbReference type="Proteomes" id="UP000030651"/>
    </source>
</evidence>
<dbReference type="InterPro" id="IPR017972">
    <property type="entry name" value="Cyt_P450_CS"/>
</dbReference>
<keyword evidence="10" id="KW-1133">Transmembrane helix</keyword>
<dbReference type="GeneID" id="19270814"/>
<dbReference type="PANTHER" id="PTHR24305:SF230">
    <property type="entry name" value="P450, PUTATIVE (EUROFUNG)-RELATED"/>
    <property type="match status" value="1"/>
</dbReference>
<dbReference type="KEGG" id="pfy:PFICI_05801"/>
<evidence type="ECO:0000256" key="4">
    <source>
        <dbReference type="ARBA" id="ARBA00022723"/>
    </source>
</evidence>
<dbReference type="InterPro" id="IPR001128">
    <property type="entry name" value="Cyt_P450"/>
</dbReference>
<keyword evidence="10" id="KW-0472">Membrane</keyword>
<dbReference type="Pfam" id="PF00067">
    <property type="entry name" value="p450"/>
    <property type="match status" value="1"/>
</dbReference>
<evidence type="ECO:0000256" key="5">
    <source>
        <dbReference type="ARBA" id="ARBA00023002"/>
    </source>
</evidence>
<feature type="binding site" description="axial binding residue" evidence="8">
    <location>
        <position position="442"/>
    </location>
    <ligand>
        <name>heme</name>
        <dbReference type="ChEBI" id="CHEBI:30413"/>
    </ligand>
    <ligandPart>
        <name>Fe</name>
        <dbReference type="ChEBI" id="CHEBI:18248"/>
    </ligandPart>
</feature>
<name>W3XCY9_PESFW</name>
<evidence type="ECO:0000256" key="9">
    <source>
        <dbReference type="RuleBase" id="RU000461"/>
    </source>
</evidence>
<dbReference type="PANTHER" id="PTHR24305">
    <property type="entry name" value="CYTOCHROME P450"/>
    <property type="match status" value="1"/>
</dbReference>
<accession>W3XCY9</accession>
<dbReference type="CDD" id="cd11058">
    <property type="entry name" value="CYP60B-like"/>
    <property type="match status" value="1"/>
</dbReference>
<keyword evidence="7 9" id="KW-0503">Monooxygenase</keyword>
<comment type="cofactor">
    <cofactor evidence="1 8">
        <name>heme</name>
        <dbReference type="ChEBI" id="CHEBI:30413"/>
    </cofactor>
</comment>
<dbReference type="Proteomes" id="UP000030651">
    <property type="component" value="Unassembled WGS sequence"/>
</dbReference>
<keyword evidence="4 8" id="KW-0479">Metal-binding</keyword>
<dbReference type="PRINTS" id="PR00385">
    <property type="entry name" value="P450"/>
</dbReference>
<dbReference type="OrthoDB" id="1470350at2759"/>
<dbReference type="InterPro" id="IPR036396">
    <property type="entry name" value="Cyt_P450_sf"/>
</dbReference>
<protein>
    <recommendedName>
        <fullName evidence="13">Isotrichodermin C-15 hydroxylase</fullName>
    </recommendedName>
</protein>
<keyword evidence="3 8" id="KW-0349">Heme</keyword>
<dbReference type="InterPro" id="IPR002401">
    <property type="entry name" value="Cyt_P450_E_grp-I"/>
</dbReference>
<dbReference type="GO" id="GO:0009403">
    <property type="term" value="P:toxin biosynthetic process"/>
    <property type="evidence" value="ECO:0007669"/>
    <property type="project" value="UniProtKB-ARBA"/>
</dbReference>
<proteinExistence type="inferred from homology"/>
<dbReference type="FunFam" id="1.10.630.10:FF:000047">
    <property type="entry name" value="Cytochrome P450 monooxygenase"/>
    <property type="match status" value="1"/>
</dbReference>
<evidence type="ECO:0000256" key="10">
    <source>
        <dbReference type="SAM" id="Phobius"/>
    </source>
</evidence>
<keyword evidence="6 8" id="KW-0408">Iron</keyword>
<dbReference type="HOGENOM" id="CLU_001570_14_11_1"/>
<evidence type="ECO:0000256" key="2">
    <source>
        <dbReference type="ARBA" id="ARBA00010617"/>
    </source>
</evidence>
<evidence type="ECO:0000256" key="1">
    <source>
        <dbReference type="ARBA" id="ARBA00001971"/>
    </source>
</evidence>
<keyword evidence="12" id="KW-1185">Reference proteome</keyword>
<reference evidence="12" key="1">
    <citation type="journal article" date="2015" name="BMC Genomics">
        <title>Genomic and transcriptomic analysis of the endophytic fungus Pestalotiopsis fici reveals its lifestyle and high potential for synthesis of natural products.</title>
        <authorList>
            <person name="Wang X."/>
            <person name="Zhang X."/>
            <person name="Liu L."/>
            <person name="Xiang M."/>
            <person name="Wang W."/>
            <person name="Sun X."/>
            <person name="Che Y."/>
            <person name="Guo L."/>
            <person name="Liu G."/>
            <person name="Guo L."/>
            <person name="Wang C."/>
            <person name="Yin W.B."/>
            <person name="Stadler M."/>
            <person name="Zhang X."/>
            <person name="Liu X."/>
        </authorList>
    </citation>
    <scope>NUCLEOTIDE SEQUENCE [LARGE SCALE GENOMIC DNA]</scope>
    <source>
        <strain evidence="12">W106-1 / CGMCC3.15140</strain>
    </source>
</reference>
<keyword evidence="5 9" id="KW-0560">Oxidoreductase</keyword>
<keyword evidence="10" id="KW-0812">Transmembrane</keyword>
<dbReference type="InParanoid" id="W3XCY9"/>
<dbReference type="AlphaFoldDB" id="W3XCY9"/>
<dbReference type="OMA" id="VAVWHWA"/>
<dbReference type="PRINTS" id="PR00463">
    <property type="entry name" value="EP450I"/>
</dbReference>
<gene>
    <name evidence="11" type="ORF">PFICI_05801</name>
</gene>
<evidence type="ECO:0000256" key="8">
    <source>
        <dbReference type="PIRSR" id="PIRSR602401-1"/>
    </source>
</evidence>
<feature type="transmembrane region" description="Helical" evidence="10">
    <location>
        <begin position="296"/>
        <end position="319"/>
    </location>
</feature>
<dbReference type="EMBL" id="KI912111">
    <property type="protein sequence ID" value="ETS83925.1"/>
    <property type="molecule type" value="Genomic_DNA"/>
</dbReference>
<evidence type="ECO:0008006" key="13">
    <source>
        <dbReference type="Google" id="ProtNLM"/>
    </source>
</evidence>